<feature type="compositionally biased region" description="Pro residues" evidence="1">
    <location>
        <begin position="27"/>
        <end position="37"/>
    </location>
</feature>
<name>A0A0C9UBX6_SPHS4</name>
<evidence type="ECO:0000313" key="3">
    <source>
        <dbReference type="Proteomes" id="UP000054279"/>
    </source>
</evidence>
<feature type="region of interest" description="Disordered" evidence="1">
    <location>
        <begin position="1"/>
        <end position="92"/>
    </location>
</feature>
<accession>A0A0C9UBX6</accession>
<feature type="compositionally biased region" description="Acidic residues" evidence="1">
    <location>
        <begin position="54"/>
        <end position="64"/>
    </location>
</feature>
<proteinExistence type="predicted"/>
<organism evidence="2 3">
    <name type="scientific">Sphaerobolus stellatus (strain SS14)</name>
    <dbReference type="NCBI Taxonomy" id="990650"/>
    <lineage>
        <taxon>Eukaryota</taxon>
        <taxon>Fungi</taxon>
        <taxon>Dikarya</taxon>
        <taxon>Basidiomycota</taxon>
        <taxon>Agaricomycotina</taxon>
        <taxon>Agaricomycetes</taxon>
        <taxon>Phallomycetidae</taxon>
        <taxon>Geastrales</taxon>
        <taxon>Sphaerobolaceae</taxon>
        <taxon>Sphaerobolus</taxon>
    </lineage>
</organism>
<keyword evidence="3" id="KW-1185">Reference proteome</keyword>
<feature type="compositionally biased region" description="Acidic residues" evidence="1">
    <location>
        <begin position="71"/>
        <end position="92"/>
    </location>
</feature>
<dbReference type="Proteomes" id="UP000054279">
    <property type="component" value="Unassembled WGS sequence"/>
</dbReference>
<evidence type="ECO:0000313" key="2">
    <source>
        <dbReference type="EMBL" id="KIJ22610.1"/>
    </source>
</evidence>
<gene>
    <name evidence="2" type="ORF">M422DRAFT_276934</name>
</gene>
<evidence type="ECO:0000256" key="1">
    <source>
        <dbReference type="SAM" id="MobiDB-lite"/>
    </source>
</evidence>
<dbReference type="OrthoDB" id="6511194at2759"/>
<reference evidence="2 3" key="1">
    <citation type="submission" date="2014-06" db="EMBL/GenBank/DDBJ databases">
        <title>Evolutionary Origins and Diversification of the Mycorrhizal Mutualists.</title>
        <authorList>
            <consortium name="DOE Joint Genome Institute"/>
            <consortium name="Mycorrhizal Genomics Consortium"/>
            <person name="Kohler A."/>
            <person name="Kuo A."/>
            <person name="Nagy L.G."/>
            <person name="Floudas D."/>
            <person name="Copeland A."/>
            <person name="Barry K.W."/>
            <person name="Cichocki N."/>
            <person name="Veneault-Fourrey C."/>
            <person name="LaButti K."/>
            <person name="Lindquist E.A."/>
            <person name="Lipzen A."/>
            <person name="Lundell T."/>
            <person name="Morin E."/>
            <person name="Murat C."/>
            <person name="Riley R."/>
            <person name="Ohm R."/>
            <person name="Sun H."/>
            <person name="Tunlid A."/>
            <person name="Henrissat B."/>
            <person name="Grigoriev I.V."/>
            <person name="Hibbett D.S."/>
            <person name="Martin F."/>
        </authorList>
    </citation>
    <scope>NUCLEOTIDE SEQUENCE [LARGE SCALE GENOMIC DNA]</scope>
    <source>
        <strain evidence="2 3">SS14</strain>
    </source>
</reference>
<sequence length="318" mass="35335">MPQKSKVNLQHIKNLPPSKNKELKDPTPAPTPTPIPTPGSSQEDGDPLPTAVQEVDENEEEEFEGLFIIDEGPDDLEDDSGDEDSDQQIDEDGEAEILDDQQLVDFVTVLQQAQTAAQAAEKEGMAGRKRKRHYTGNSKRSEQRHAANQRKLAEDPKHQFITKFLQPKVFSQNASETDASDSEAIMLEDNLAIEGQTPPLTPAPLDEQEPVSTEELSDNEEGLHANEAHQRLQEMLCDLTDNAPMSVSDSALDSLSWKDFPKLHWARDCLSVKNKDKTLDIVFRSRITAMVATLNFYLDVELSYTWQEASVLAAKAAG</sequence>
<protein>
    <submittedName>
        <fullName evidence="2">Uncharacterized protein</fullName>
    </submittedName>
</protein>
<dbReference type="EMBL" id="KN838071">
    <property type="protein sequence ID" value="KIJ22610.1"/>
    <property type="molecule type" value="Genomic_DNA"/>
</dbReference>
<dbReference type="HOGENOM" id="CLU_872019_0_0_1"/>
<feature type="compositionally biased region" description="Basic and acidic residues" evidence="1">
    <location>
        <begin position="139"/>
        <end position="156"/>
    </location>
</feature>
<feature type="region of interest" description="Disordered" evidence="1">
    <location>
        <begin position="115"/>
        <end position="156"/>
    </location>
</feature>
<dbReference type="AlphaFoldDB" id="A0A0C9UBX6"/>